<keyword evidence="9" id="KW-1185">Reference proteome</keyword>
<keyword evidence="4 5" id="KW-0440">LIM domain</keyword>
<sequence>MLASLLSPTSTANNAPESGRMSQLLPSVKCSTCHQPVPLSELGEHTCTAPPPVPTLPKPSITPIAATALLPERLQGRVASPSASSPPAALSPPRMDFPQHQRMTSSASSIRLRINTRSPNSPTQPSFQMKPSPLSRTEPERSNMSPPRPRDIGPTSSPLNTRPPPGNPFRARTPSNAGSTHNTPATARPPISFNRDATPVQTTPPPLRTGSPFVNSPIRGPSPTGPLPPPPAQALPPPRSGSLPPGSAFPPPNRGPGFNGPPPPGAMGMPPRQGIPGMPPPNAMGPRVMRPPAGSISMGPAGGLPPNIRLPPAGSHQSFVPPAERGIDTKSGGEAGMAGVGRRGFAAAARAAMFVAPSDRPLGPQPQYNRRPNAPQFLDIDAATRSASTPPLSAGSGYSSHSPGPTSPLAQSEFAPQPTKIQRTPSPPGPFISASAQPLPPKPPSPAPLTAASINMSTSSPIVNRLPFFEKFKNKIPGISPSEQTPPSNILTNDTTATATTNNDMATSNMTRPRADTSASTSSRGRSVPPPPEHSRTMSSSTTASRRLRSQSATRRPPSPNYSESEYSGLAYADSTDYEDDAPPKRRKDSPPPVPPLKDGLPASILRSGSNASGTSRIQFGSVSGRSNRSLERRDDRTGIRMGHSRDGSVSSYSSVSSGRGDGGREGGGADLGRSRSNSSAIAQALGLSQALPSDYSRLGGPGVVGRGARSASGSSSAGRSVYSTGRGPGGPGAVLDADDGRPNGLGKSNSTASGKQRAMGDSVDLRRMDTVSSKASSSRQRHDYDHEEDEDGFLHRSNTVQGVVNSPDVKPIKLPKLPTRSLTSPQLERDKALGADGARVKKERAKKVKVCLKCQKTIDNGRWVSVDNGGVLCEKCWKNMYLPKCRRCNLPIEKAAVSSSDGQLKGKYHRDCFNCHICHKSFPDKTFYVYDGKPLCAYHYHEANDSLCAAARCGQPIEGPCAVSHTGDRYHPEHMTCEYPGYPECRERLNEYWEVDGRMLCERHAHNASKNGSDEEADERWAMSSRAMKRVTRFIDLAGTGGFGAPAPGGGRRNSMEESGLL</sequence>
<dbReference type="GO" id="GO:0005634">
    <property type="term" value="C:nucleus"/>
    <property type="evidence" value="ECO:0007669"/>
    <property type="project" value="TreeGrafter"/>
</dbReference>
<feature type="compositionally biased region" description="Polar residues" evidence="6">
    <location>
        <begin position="607"/>
        <end position="628"/>
    </location>
</feature>
<dbReference type="Gene3D" id="2.10.110.10">
    <property type="entry name" value="Cysteine Rich Protein"/>
    <property type="match status" value="2"/>
</dbReference>
<evidence type="ECO:0000256" key="4">
    <source>
        <dbReference type="ARBA" id="ARBA00023038"/>
    </source>
</evidence>
<dbReference type="PANTHER" id="PTHR24205:SF16">
    <property type="entry name" value="GH01042P-RELATED"/>
    <property type="match status" value="1"/>
</dbReference>
<proteinExistence type="predicted"/>
<feature type="compositionally biased region" description="Polar residues" evidence="6">
    <location>
        <begin position="481"/>
        <end position="491"/>
    </location>
</feature>
<dbReference type="CDD" id="cd08368">
    <property type="entry name" value="LIM"/>
    <property type="match status" value="1"/>
</dbReference>
<feature type="compositionally biased region" description="Low complexity" evidence="6">
    <location>
        <begin position="537"/>
        <end position="568"/>
    </location>
</feature>
<feature type="compositionally biased region" description="Polar residues" evidence="6">
    <location>
        <begin position="173"/>
        <end position="185"/>
    </location>
</feature>
<dbReference type="EMBL" id="CACVBS010000112">
    <property type="protein sequence ID" value="CAA7271451.1"/>
    <property type="molecule type" value="Genomic_DNA"/>
</dbReference>
<evidence type="ECO:0000313" key="8">
    <source>
        <dbReference type="EMBL" id="CAA7271451.1"/>
    </source>
</evidence>
<evidence type="ECO:0000256" key="1">
    <source>
        <dbReference type="ARBA" id="ARBA00022723"/>
    </source>
</evidence>
<evidence type="ECO:0000256" key="3">
    <source>
        <dbReference type="ARBA" id="ARBA00022833"/>
    </source>
</evidence>
<dbReference type="SUPFAM" id="SSF57716">
    <property type="entry name" value="Glucocorticoid receptor-like (DNA-binding domain)"/>
    <property type="match status" value="2"/>
</dbReference>
<dbReference type="Proteomes" id="UP000467700">
    <property type="component" value="Unassembled WGS sequence"/>
</dbReference>
<feature type="compositionally biased region" description="Basic and acidic residues" evidence="6">
    <location>
        <begin position="629"/>
        <end position="647"/>
    </location>
</feature>
<dbReference type="OrthoDB" id="1112565at2759"/>
<feature type="region of interest" description="Disordered" evidence="6">
    <location>
        <begin position="1043"/>
        <end position="1063"/>
    </location>
</feature>
<feature type="compositionally biased region" description="Gly residues" evidence="6">
    <location>
        <begin position="1043"/>
        <end position="1053"/>
    </location>
</feature>
<dbReference type="SMART" id="SM00132">
    <property type="entry name" value="LIM"/>
    <property type="match status" value="2"/>
</dbReference>
<dbReference type="GO" id="GO:0046872">
    <property type="term" value="F:metal ion binding"/>
    <property type="evidence" value="ECO:0007669"/>
    <property type="project" value="UniProtKB-KW"/>
</dbReference>
<feature type="region of interest" description="Disordered" evidence="6">
    <location>
        <begin position="76"/>
        <end position="338"/>
    </location>
</feature>
<dbReference type="Pfam" id="PF00412">
    <property type="entry name" value="LIM"/>
    <property type="match status" value="1"/>
</dbReference>
<evidence type="ECO:0000256" key="2">
    <source>
        <dbReference type="ARBA" id="ARBA00022737"/>
    </source>
</evidence>
<accession>A0A8S0WJU5</accession>
<gene>
    <name evidence="8" type="ORF">AAE3_LOCUS13985</name>
</gene>
<feature type="region of interest" description="Disordered" evidence="6">
    <location>
        <begin position="357"/>
        <end position="453"/>
    </location>
</feature>
<feature type="compositionally biased region" description="Pro residues" evidence="6">
    <location>
        <begin position="223"/>
        <end position="239"/>
    </location>
</feature>
<feature type="compositionally biased region" description="Polar residues" evidence="6">
    <location>
        <begin position="385"/>
        <end position="410"/>
    </location>
</feature>
<feature type="domain" description="LIM zinc-binding" evidence="7">
    <location>
        <begin position="884"/>
        <end position="947"/>
    </location>
</feature>
<dbReference type="GO" id="GO:0030695">
    <property type="term" value="F:GTPase regulator activity"/>
    <property type="evidence" value="ECO:0007669"/>
    <property type="project" value="UniProtKB-ARBA"/>
</dbReference>
<feature type="compositionally biased region" description="Low complexity" evidence="6">
    <location>
        <begin position="648"/>
        <end position="659"/>
    </location>
</feature>
<dbReference type="PROSITE" id="PS00478">
    <property type="entry name" value="LIM_DOMAIN_1"/>
    <property type="match status" value="1"/>
</dbReference>
<dbReference type="GO" id="GO:0003712">
    <property type="term" value="F:transcription coregulator activity"/>
    <property type="evidence" value="ECO:0007669"/>
    <property type="project" value="TreeGrafter"/>
</dbReference>
<name>A0A8S0WJU5_CYCAE</name>
<dbReference type="CDD" id="cd09397">
    <property type="entry name" value="LIM1_UF1"/>
    <property type="match status" value="1"/>
</dbReference>
<evidence type="ECO:0000259" key="7">
    <source>
        <dbReference type="PROSITE" id="PS50023"/>
    </source>
</evidence>
<feature type="compositionally biased region" description="Low complexity" evidence="6">
    <location>
        <begin position="79"/>
        <end position="93"/>
    </location>
</feature>
<feature type="region of interest" description="Disordered" evidence="6">
    <location>
        <begin position="1"/>
        <end position="21"/>
    </location>
</feature>
<dbReference type="PROSITE" id="PS50023">
    <property type="entry name" value="LIM_DOMAIN_2"/>
    <property type="match status" value="1"/>
</dbReference>
<organism evidence="8 9">
    <name type="scientific">Cyclocybe aegerita</name>
    <name type="common">Black poplar mushroom</name>
    <name type="synonym">Agrocybe aegerita</name>
    <dbReference type="NCBI Taxonomy" id="1973307"/>
    <lineage>
        <taxon>Eukaryota</taxon>
        <taxon>Fungi</taxon>
        <taxon>Dikarya</taxon>
        <taxon>Basidiomycota</taxon>
        <taxon>Agaricomycotina</taxon>
        <taxon>Agaricomycetes</taxon>
        <taxon>Agaricomycetidae</taxon>
        <taxon>Agaricales</taxon>
        <taxon>Agaricineae</taxon>
        <taxon>Bolbitiaceae</taxon>
        <taxon>Cyclocybe</taxon>
    </lineage>
</organism>
<feature type="compositionally biased region" description="Pro residues" evidence="6">
    <location>
        <begin position="247"/>
        <end position="265"/>
    </location>
</feature>
<comment type="caution">
    <text evidence="8">The sequence shown here is derived from an EMBL/GenBank/DDBJ whole genome shotgun (WGS) entry which is preliminary data.</text>
</comment>
<keyword evidence="3 5" id="KW-0862">Zinc</keyword>
<dbReference type="PANTHER" id="PTHR24205">
    <property type="entry name" value="FOUR AND A HALF LIM DOMAINS PROTEIN"/>
    <property type="match status" value="1"/>
</dbReference>
<protein>
    <recommendedName>
        <fullName evidence="7">LIM zinc-binding domain-containing protein</fullName>
    </recommendedName>
</protein>
<evidence type="ECO:0000256" key="5">
    <source>
        <dbReference type="PROSITE-ProRule" id="PRU00125"/>
    </source>
</evidence>
<dbReference type="InterPro" id="IPR001781">
    <property type="entry name" value="Znf_LIM"/>
</dbReference>
<keyword evidence="1 5" id="KW-0479">Metal-binding</keyword>
<feature type="compositionally biased region" description="Pro residues" evidence="6">
    <location>
        <begin position="438"/>
        <end position="447"/>
    </location>
</feature>
<keyword evidence="2" id="KW-0677">Repeat</keyword>
<reference evidence="8 9" key="1">
    <citation type="submission" date="2020-01" db="EMBL/GenBank/DDBJ databases">
        <authorList>
            <person name="Gupta K D."/>
        </authorList>
    </citation>
    <scope>NUCLEOTIDE SEQUENCE [LARGE SCALE GENOMIC DNA]</scope>
</reference>
<feature type="compositionally biased region" description="Low complexity" evidence="6">
    <location>
        <begin position="707"/>
        <end position="722"/>
    </location>
</feature>
<feature type="compositionally biased region" description="Low complexity" evidence="6">
    <location>
        <begin position="492"/>
        <end position="511"/>
    </location>
</feature>
<evidence type="ECO:0000256" key="6">
    <source>
        <dbReference type="SAM" id="MobiDB-lite"/>
    </source>
</evidence>
<dbReference type="AlphaFoldDB" id="A0A8S0WJU5"/>
<feature type="compositionally biased region" description="Low complexity" evidence="6">
    <location>
        <begin position="266"/>
        <end position="276"/>
    </location>
</feature>
<evidence type="ECO:0000313" key="9">
    <source>
        <dbReference type="Proteomes" id="UP000467700"/>
    </source>
</evidence>
<feature type="compositionally biased region" description="Polar residues" evidence="6">
    <location>
        <begin position="101"/>
        <end position="129"/>
    </location>
</feature>
<feature type="region of interest" description="Disordered" evidence="6">
    <location>
        <begin position="475"/>
        <end position="840"/>
    </location>
</feature>